<evidence type="ECO:0000313" key="3">
    <source>
        <dbReference type="Proteomes" id="UP001190700"/>
    </source>
</evidence>
<sequence>MQLDLGILAVSNRYKWSSGDGRPVSPVHAIELRLADLNFTLIAEGRPGVDLVHRFEDARIAVIWPMSDPLPTSPDLHVVVELGVLDLDLTSKQYGLLTTCATTNVFEETEPRPPLFSRTDPPEAAREAPSMAAAGEGTTAGGSIGGDAEGGAGSGAGDKDKVWMVLAVSMQRAKLSLCQEEGRRCLAVLQVSKLELGQTSMCSGQRHLRLCVTSIDLYDHRAGVSDDERCILSSNLADVGAFSNDYLTMLHLDYIVNAVHSEVRRYSLSSRSHQRLRASLAHKHSAAPSPSSDLLDGHLDLRLDHARLFSWALACLPPVAFADPGPFPAIELYSSVVRGLSYLFVNQFSAAQPRTTLSWKRKIGIRVQRPFLNFRADFVLSVIRFFVPTFAGGAAEASAQVLPRDINFTDGKYLAEADVTLESSTRLLADVDACDDVFVYDGQGHKLYLPVISASSTPTPLILIGPYK</sequence>
<evidence type="ECO:0000256" key="1">
    <source>
        <dbReference type="SAM" id="MobiDB-lite"/>
    </source>
</evidence>
<keyword evidence="3" id="KW-1185">Reference proteome</keyword>
<feature type="compositionally biased region" description="Low complexity" evidence="1">
    <location>
        <begin position="127"/>
        <end position="137"/>
    </location>
</feature>
<gene>
    <name evidence="2" type="ORF">CYMTET_23954</name>
</gene>
<feature type="compositionally biased region" description="Gly residues" evidence="1">
    <location>
        <begin position="138"/>
        <end position="156"/>
    </location>
</feature>
<comment type="caution">
    <text evidence="2">The sequence shown here is derived from an EMBL/GenBank/DDBJ whole genome shotgun (WGS) entry which is preliminary data.</text>
</comment>
<feature type="region of interest" description="Disordered" evidence="1">
    <location>
        <begin position="109"/>
        <end position="156"/>
    </location>
</feature>
<name>A0AAE0FWV7_9CHLO</name>
<dbReference type="AlphaFoldDB" id="A0AAE0FWV7"/>
<protein>
    <submittedName>
        <fullName evidence="2">Uncharacterized protein</fullName>
    </submittedName>
</protein>
<dbReference type="EMBL" id="LGRX02012375">
    <property type="protein sequence ID" value="KAK3267494.1"/>
    <property type="molecule type" value="Genomic_DNA"/>
</dbReference>
<organism evidence="2 3">
    <name type="scientific">Cymbomonas tetramitiformis</name>
    <dbReference type="NCBI Taxonomy" id="36881"/>
    <lineage>
        <taxon>Eukaryota</taxon>
        <taxon>Viridiplantae</taxon>
        <taxon>Chlorophyta</taxon>
        <taxon>Pyramimonadophyceae</taxon>
        <taxon>Pyramimonadales</taxon>
        <taxon>Pyramimonadaceae</taxon>
        <taxon>Cymbomonas</taxon>
    </lineage>
</organism>
<reference evidence="2 3" key="1">
    <citation type="journal article" date="2015" name="Genome Biol. Evol.">
        <title>Comparative Genomics of a Bacterivorous Green Alga Reveals Evolutionary Causalities and Consequences of Phago-Mixotrophic Mode of Nutrition.</title>
        <authorList>
            <person name="Burns J.A."/>
            <person name="Paasch A."/>
            <person name="Narechania A."/>
            <person name="Kim E."/>
        </authorList>
    </citation>
    <scope>NUCLEOTIDE SEQUENCE [LARGE SCALE GENOMIC DNA]</scope>
    <source>
        <strain evidence="2 3">PLY_AMNH</strain>
    </source>
</reference>
<dbReference type="Proteomes" id="UP001190700">
    <property type="component" value="Unassembled WGS sequence"/>
</dbReference>
<accession>A0AAE0FWV7</accession>
<proteinExistence type="predicted"/>
<evidence type="ECO:0000313" key="2">
    <source>
        <dbReference type="EMBL" id="KAK3267494.1"/>
    </source>
</evidence>
<feature type="non-terminal residue" evidence="2">
    <location>
        <position position="468"/>
    </location>
</feature>